<dbReference type="HOGENOM" id="CLU_2682478_0_0_0"/>
<dbReference type="AlphaFoldDB" id="C7XPJ9"/>
<dbReference type="KEGG" id="fnc:HMPREF0946_00815"/>
<dbReference type="RefSeq" id="WP_020975264.1">
    <property type="nucleotide sequence ID" value="NC_022196.1"/>
</dbReference>
<organism evidence="1 2">
    <name type="scientific">Fusobacterium vincentii 3_1_36A2</name>
    <dbReference type="NCBI Taxonomy" id="469604"/>
    <lineage>
        <taxon>Bacteria</taxon>
        <taxon>Fusobacteriati</taxon>
        <taxon>Fusobacteriota</taxon>
        <taxon>Fusobacteriia</taxon>
        <taxon>Fusobacteriales</taxon>
        <taxon>Fusobacteriaceae</taxon>
        <taxon>Fusobacterium</taxon>
    </lineage>
</organism>
<name>C7XPJ9_FUSVC</name>
<accession>C7XPJ9</accession>
<evidence type="ECO:0000313" key="2">
    <source>
        <dbReference type="Proteomes" id="UP000016231"/>
    </source>
</evidence>
<gene>
    <name evidence="1" type="ORF">HMPREF0946_00815</name>
</gene>
<proteinExistence type="predicted"/>
<dbReference type="Proteomes" id="UP000016231">
    <property type="component" value="Chromosome"/>
</dbReference>
<evidence type="ECO:0000313" key="1">
    <source>
        <dbReference type="EMBL" id="EEU32742.2"/>
    </source>
</evidence>
<dbReference type="EMBL" id="CP003700">
    <property type="protein sequence ID" value="EEU32742.2"/>
    <property type="molecule type" value="Genomic_DNA"/>
</dbReference>
<dbReference type="STRING" id="469604.HMPREF0946_00815"/>
<protein>
    <submittedName>
        <fullName evidence="1">Uncharacterized protein</fullName>
    </submittedName>
</protein>
<reference evidence="1 2" key="1">
    <citation type="submission" date="2013-08" db="EMBL/GenBank/DDBJ databases">
        <title>The Genome Sequence of Fusobacterium sp. 3_1_36A2.</title>
        <authorList>
            <consortium name="The Broad Institute Genome Sequencing Platform"/>
            <person name="Earl A."/>
            <person name="Ward D."/>
            <person name="Feldgarden M."/>
            <person name="Gevers D."/>
            <person name="Strauss J."/>
            <person name="White A."/>
            <person name="Allen-Vercoe E."/>
            <person name="Walker B."/>
            <person name="Young S.K."/>
            <person name="Zeng Q."/>
            <person name="Gargeya S."/>
            <person name="Fitzgerald M."/>
            <person name="Haas B."/>
            <person name="Abouelleil A."/>
            <person name="Alvarado L."/>
            <person name="Arachchi H.M."/>
            <person name="Berlin A.M."/>
            <person name="Chapman S.B."/>
            <person name="Goldberg J."/>
            <person name="Griggs A."/>
            <person name="Gujja S."/>
            <person name="Hansen M."/>
            <person name="Howarth C."/>
            <person name="Imamovic A."/>
            <person name="Larimer J."/>
            <person name="McCowen C."/>
            <person name="Montmayeur A."/>
            <person name="Murphy C."/>
            <person name="Neiman D."/>
            <person name="Pearson M."/>
            <person name="Priest M."/>
            <person name="Roberts A."/>
            <person name="Saif S."/>
            <person name="Shea T."/>
            <person name="Sisk P."/>
            <person name="Sykes S."/>
            <person name="Wortman J."/>
            <person name="Nusbaum C."/>
            <person name="Birren B."/>
        </authorList>
    </citation>
    <scope>NUCLEOTIDE SEQUENCE [LARGE SCALE GENOMIC DNA]</scope>
    <source>
        <strain evidence="1 2">3_1_36A2</strain>
    </source>
</reference>
<sequence>MRILTNLTDWNDGKKVTVYEEDGKLYVSDNFTTFGEKIDIDRWLSVYKIFFGEDKTFTLTKSEKKLFKMGVYNN</sequence>